<evidence type="ECO:0000313" key="2">
    <source>
        <dbReference type="EMBL" id="MCZ2720989.1"/>
    </source>
</evidence>
<reference evidence="2" key="1">
    <citation type="submission" date="2022-12" db="EMBL/GenBank/DDBJ databases">
        <title>Marinomonas 15G1-11 sp. nov, isolated from marine algae.</title>
        <authorList>
            <person name="Butt M."/>
            <person name="Choi D.G."/>
            <person name="Kim J.M."/>
            <person name="Lee J.K."/>
            <person name="Baek J.H."/>
            <person name="Jeon C.O."/>
        </authorList>
    </citation>
    <scope>NUCLEOTIDE SEQUENCE</scope>
    <source>
        <strain evidence="2">15G1-11</strain>
    </source>
</reference>
<gene>
    <name evidence="2" type="ORF">O1D97_04830</name>
</gene>
<protein>
    <submittedName>
        <fullName evidence="2">Aldo/keto reductase</fullName>
    </submittedName>
</protein>
<dbReference type="InterPro" id="IPR036812">
    <property type="entry name" value="NAD(P)_OxRdtase_dom_sf"/>
</dbReference>
<dbReference type="PANTHER" id="PTHR42686">
    <property type="entry name" value="GH17980P-RELATED"/>
    <property type="match status" value="1"/>
</dbReference>
<dbReference type="Proteomes" id="UP001149719">
    <property type="component" value="Unassembled WGS sequence"/>
</dbReference>
<accession>A0ABT4JTS1</accession>
<dbReference type="InterPro" id="IPR023210">
    <property type="entry name" value="NADP_OxRdtase_dom"/>
</dbReference>
<evidence type="ECO:0000259" key="1">
    <source>
        <dbReference type="Pfam" id="PF00248"/>
    </source>
</evidence>
<keyword evidence="3" id="KW-1185">Reference proteome</keyword>
<comment type="caution">
    <text evidence="2">The sequence shown here is derived from an EMBL/GenBank/DDBJ whole genome shotgun (WGS) entry which is preliminary data.</text>
</comment>
<dbReference type="InterPro" id="IPR044479">
    <property type="entry name" value="LGALDH-like"/>
</dbReference>
<sequence length="313" mass="35016">MQYKQLGNTDLQLSILGYGASPLGSVFQDIKESEGIRTVHTALDQGINYIDCSPYYGLTKAETVLGKALKGVNRDRYILSTKAGRYGPDFDDFDMSPQRIQSSLEESLVRLGVDELDMFLLHDIEFVDLEQVIHESLPYLDRLKKAGKIRYFGITGYPLKSFQQVVEQYDIDCVLSYCRYALHDDSLTQLMPLLKEKGVGLINASPTAMGLLTKRGAPDWHPAAQELIDCCRAAEAVCLRYGVDLTQVAMQYAVHHQAISSTLVGTANPINLLNNIEWIKEPINAELVLEIKTLFDTCAETVWVSGRSENQDQ</sequence>
<dbReference type="PANTHER" id="PTHR42686:SF1">
    <property type="entry name" value="GH17980P-RELATED"/>
    <property type="match status" value="1"/>
</dbReference>
<dbReference type="InterPro" id="IPR020471">
    <property type="entry name" value="AKR"/>
</dbReference>
<feature type="domain" description="NADP-dependent oxidoreductase" evidence="1">
    <location>
        <begin position="16"/>
        <end position="292"/>
    </location>
</feature>
<dbReference type="Gene3D" id="3.20.20.100">
    <property type="entry name" value="NADP-dependent oxidoreductase domain"/>
    <property type="match status" value="1"/>
</dbReference>
<dbReference type="CDD" id="cd19163">
    <property type="entry name" value="AKR_galDH"/>
    <property type="match status" value="1"/>
</dbReference>
<dbReference type="RefSeq" id="WP_269123314.1">
    <property type="nucleotide sequence ID" value="NZ_JAPUBN010000011.1"/>
</dbReference>
<dbReference type="SUPFAM" id="SSF51430">
    <property type="entry name" value="NAD(P)-linked oxidoreductase"/>
    <property type="match status" value="1"/>
</dbReference>
<organism evidence="2 3">
    <name type="scientific">Marinomonas phaeophyticola</name>
    <dbReference type="NCBI Taxonomy" id="3004091"/>
    <lineage>
        <taxon>Bacteria</taxon>
        <taxon>Pseudomonadati</taxon>
        <taxon>Pseudomonadota</taxon>
        <taxon>Gammaproteobacteria</taxon>
        <taxon>Oceanospirillales</taxon>
        <taxon>Oceanospirillaceae</taxon>
        <taxon>Marinomonas</taxon>
    </lineage>
</organism>
<proteinExistence type="predicted"/>
<dbReference type="Pfam" id="PF00248">
    <property type="entry name" value="Aldo_ket_red"/>
    <property type="match status" value="1"/>
</dbReference>
<dbReference type="EMBL" id="JAPUBN010000011">
    <property type="protein sequence ID" value="MCZ2720989.1"/>
    <property type="molecule type" value="Genomic_DNA"/>
</dbReference>
<evidence type="ECO:0000313" key="3">
    <source>
        <dbReference type="Proteomes" id="UP001149719"/>
    </source>
</evidence>
<name>A0ABT4JTS1_9GAMM</name>